<feature type="domain" description="HTH gntR-type" evidence="6">
    <location>
        <begin position="16"/>
        <end position="84"/>
    </location>
</feature>
<keyword evidence="3" id="KW-0805">Transcription regulation</keyword>
<dbReference type="PANTHER" id="PTHR46577:SF1">
    <property type="entry name" value="HTH-TYPE TRANSCRIPTIONAL REGULATORY PROTEIN GABR"/>
    <property type="match status" value="1"/>
</dbReference>
<comment type="similarity">
    <text evidence="1">In the C-terminal section; belongs to the class-I pyridoxal-phosphate-dependent aminotransferase family.</text>
</comment>
<dbReference type="Pfam" id="PF00155">
    <property type="entry name" value="Aminotran_1_2"/>
    <property type="match status" value="1"/>
</dbReference>
<dbReference type="Pfam" id="PF00392">
    <property type="entry name" value="GntR"/>
    <property type="match status" value="1"/>
</dbReference>
<dbReference type="SUPFAM" id="SSF46785">
    <property type="entry name" value="Winged helix' DNA-binding domain"/>
    <property type="match status" value="1"/>
</dbReference>
<evidence type="ECO:0000256" key="3">
    <source>
        <dbReference type="ARBA" id="ARBA00023015"/>
    </source>
</evidence>
<dbReference type="CDD" id="cd07377">
    <property type="entry name" value="WHTH_GntR"/>
    <property type="match status" value="1"/>
</dbReference>
<keyword evidence="8" id="KW-1185">Reference proteome</keyword>
<reference evidence="7 8" key="1">
    <citation type="submission" date="2016-10" db="EMBL/GenBank/DDBJ databases">
        <authorList>
            <person name="de Groot N.N."/>
        </authorList>
    </citation>
    <scope>NUCLEOTIDE SEQUENCE [LARGE SCALE GENOMIC DNA]</scope>
    <source>
        <strain evidence="7 8">CGMCC 1.9156</strain>
    </source>
</reference>
<dbReference type="InterPro" id="IPR000524">
    <property type="entry name" value="Tscrpt_reg_HTH_GntR"/>
</dbReference>
<evidence type="ECO:0000256" key="4">
    <source>
        <dbReference type="ARBA" id="ARBA00023125"/>
    </source>
</evidence>
<protein>
    <submittedName>
        <fullName evidence="7">GntR family transcriptional regulator / MocR family aminotransferase</fullName>
    </submittedName>
</protein>
<evidence type="ECO:0000313" key="8">
    <source>
        <dbReference type="Proteomes" id="UP000198964"/>
    </source>
</evidence>
<dbReference type="PROSITE" id="PS50949">
    <property type="entry name" value="HTH_GNTR"/>
    <property type="match status" value="1"/>
</dbReference>
<dbReference type="RefSeq" id="WP_093918853.1">
    <property type="nucleotide sequence ID" value="NZ_FONW01000002.1"/>
</dbReference>
<evidence type="ECO:0000256" key="1">
    <source>
        <dbReference type="ARBA" id="ARBA00005384"/>
    </source>
</evidence>
<evidence type="ECO:0000313" key="7">
    <source>
        <dbReference type="EMBL" id="SFE94615.1"/>
    </source>
</evidence>
<dbReference type="InterPro" id="IPR015421">
    <property type="entry name" value="PyrdxlP-dep_Trfase_major"/>
</dbReference>
<dbReference type="GO" id="GO:0030170">
    <property type="term" value="F:pyridoxal phosphate binding"/>
    <property type="evidence" value="ECO:0007669"/>
    <property type="project" value="InterPro"/>
</dbReference>
<dbReference type="Gene3D" id="3.40.640.10">
    <property type="entry name" value="Type I PLP-dependent aspartate aminotransferase-like (Major domain)"/>
    <property type="match status" value="1"/>
</dbReference>
<dbReference type="GO" id="GO:0003700">
    <property type="term" value="F:DNA-binding transcription factor activity"/>
    <property type="evidence" value="ECO:0007669"/>
    <property type="project" value="InterPro"/>
</dbReference>
<dbReference type="EMBL" id="FONW01000002">
    <property type="protein sequence ID" value="SFE94615.1"/>
    <property type="molecule type" value="Genomic_DNA"/>
</dbReference>
<accession>A0A1I2EP41</accession>
<dbReference type="InterPro" id="IPR036390">
    <property type="entry name" value="WH_DNA-bd_sf"/>
</dbReference>
<keyword evidence="7" id="KW-0808">Transferase</keyword>
<dbReference type="STRING" id="655355.SAMN05216283_102173"/>
<organism evidence="7 8">
    <name type="scientific">Sunxiuqinia elliptica</name>
    <dbReference type="NCBI Taxonomy" id="655355"/>
    <lineage>
        <taxon>Bacteria</taxon>
        <taxon>Pseudomonadati</taxon>
        <taxon>Bacteroidota</taxon>
        <taxon>Bacteroidia</taxon>
        <taxon>Marinilabiliales</taxon>
        <taxon>Prolixibacteraceae</taxon>
        <taxon>Sunxiuqinia</taxon>
    </lineage>
</organism>
<dbReference type="InterPro" id="IPR036388">
    <property type="entry name" value="WH-like_DNA-bd_sf"/>
</dbReference>
<dbReference type="GO" id="GO:0003677">
    <property type="term" value="F:DNA binding"/>
    <property type="evidence" value="ECO:0007669"/>
    <property type="project" value="UniProtKB-KW"/>
</dbReference>
<proteinExistence type="inferred from homology"/>
<dbReference type="GO" id="GO:0008483">
    <property type="term" value="F:transaminase activity"/>
    <property type="evidence" value="ECO:0007669"/>
    <property type="project" value="UniProtKB-KW"/>
</dbReference>
<evidence type="ECO:0000256" key="2">
    <source>
        <dbReference type="ARBA" id="ARBA00022898"/>
    </source>
</evidence>
<dbReference type="InterPro" id="IPR015424">
    <property type="entry name" value="PyrdxlP-dep_Trfase"/>
</dbReference>
<evidence type="ECO:0000256" key="5">
    <source>
        <dbReference type="ARBA" id="ARBA00023163"/>
    </source>
</evidence>
<dbReference type="CDD" id="cd00609">
    <property type="entry name" value="AAT_like"/>
    <property type="match status" value="1"/>
</dbReference>
<dbReference type="SUPFAM" id="SSF53383">
    <property type="entry name" value="PLP-dependent transferases"/>
    <property type="match status" value="1"/>
</dbReference>
<evidence type="ECO:0000259" key="6">
    <source>
        <dbReference type="PROSITE" id="PS50949"/>
    </source>
</evidence>
<gene>
    <name evidence="7" type="ORF">SAMN05216283_102173</name>
</gene>
<keyword evidence="7" id="KW-0032">Aminotransferase</keyword>
<dbReference type="SMART" id="SM00345">
    <property type="entry name" value="HTH_GNTR"/>
    <property type="match status" value="1"/>
</dbReference>
<dbReference type="InterPro" id="IPR051446">
    <property type="entry name" value="HTH_trans_reg/aminotransferase"/>
</dbReference>
<dbReference type="Proteomes" id="UP000198964">
    <property type="component" value="Unassembled WGS sequence"/>
</dbReference>
<dbReference type="Gene3D" id="1.10.10.10">
    <property type="entry name" value="Winged helix-like DNA-binding domain superfamily/Winged helix DNA-binding domain"/>
    <property type="match status" value="1"/>
</dbReference>
<dbReference type="AlphaFoldDB" id="A0A1I2EP41"/>
<keyword evidence="4" id="KW-0238">DNA-binding</keyword>
<keyword evidence="5" id="KW-0804">Transcription</keyword>
<name>A0A1I2EP41_9BACT</name>
<sequence length="488" mass="55560">MFPFETIITIDRNLKLPVYRQIAVNIIQAVRNGVLKPGTPLLSTREMASLLNVHRKTVIAAYDELNAQDWITIIPRKQVHISEKIPLLNPQKWEKEKQIPPYQNSLNIPFVEVGPITTPQPTDSFHWFIDDGRPDIRLSPISSLLKTYRLLAARKSVSKKTAQDNTQGTIRLRIELANYLSETRGINISEENLLITHGAQMSIYLGACLLAAQKTSVIVGKPNYPMANKVFNQLNAPLVEVAMDSDGLDVDRIERLCQKTKISVVYVIPHHHYPTTVTLSVERRIKLLELSKRYNFVIIEDDYDYDYHYSSSPYLPLASAQHYGNIIYIGSFSKVLDPAVRIGFMVAPTNFIAQATELRRLIDIGGDMYMQDALAVLIQEREISRHLKKAKKVYHQRRDRLAHLLQQALGSHVSFSIPSGGMAMWIRFHSTIDIQELAETLAKNKLKIGCIDKTENAFRFGFASMEEQELEETVDQIKQAIEQLIQTN</sequence>
<dbReference type="PANTHER" id="PTHR46577">
    <property type="entry name" value="HTH-TYPE TRANSCRIPTIONAL REGULATORY PROTEIN GABR"/>
    <property type="match status" value="1"/>
</dbReference>
<keyword evidence="2" id="KW-0663">Pyridoxal phosphate</keyword>
<dbReference type="InterPro" id="IPR004839">
    <property type="entry name" value="Aminotransferase_I/II_large"/>
</dbReference>